<accession>A0A2N9FGS4</accession>
<keyword evidence="2" id="KW-1133">Transmembrane helix</keyword>
<feature type="region of interest" description="Disordered" evidence="1">
    <location>
        <begin position="130"/>
        <end position="150"/>
    </location>
</feature>
<protein>
    <submittedName>
        <fullName evidence="3">Uncharacterized protein</fullName>
    </submittedName>
</protein>
<sequence>MLSSEQSVLLSILETWGSFEVLRVILERMADGKTTQNRVTPSWDTAYSLLLETRCSNGTQVHVLDFLLPVGSGGSVVWWWNPPPPAMVWMLNPSTIGPAYSSSATVVVILLGGGALMLWRYRSRKALAKSPQQASSSADRTRPSFRGTSVDEIPGLHARKISRIPGCRARVEPSGAGASRGGHHLPMCLHQVFLHLYDNP</sequence>
<feature type="transmembrane region" description="Helical" evidence="2">
    <location>
        <begin position="100"/>
        <end position="119"/>
    </location>
</feature>
<keyword evidence="2" id="KW-0812">Transmembrane</keyword>
<gene>
    <name evidence="3" type="ORF">FSB_LOCUS17918</name>
</gene>
<proteinExistence type="predicted"/>
<name>A0A2N9FGS4_FAGSY</name>
<organism evidence="3">
    <name type="scientific">Fagus sylvatica</name>
    <name type="common">Beechnut</name>
    <dbReference type="NCBI Taxonomy" id="28930"/>
    <lineage>
        <taxon>Eukaryota</taxon>
        <taxon>Viridiplantae</taxon>
        <taxon>Streptophyta</taxon>
        <taxon>Embryophyta</taxon>
        <taxon>Tracheophyta</taxon>
        <taxon>Spermatophyta</taxon>
        <taxon>Magnoliopsida</taxon>
        <taxon>eudicotyledons</taxon>
        <taxon>Gunneridae</taxon>
        <taxon>Pentapetalae</taxon>
        <taxon>rosids</taxon>
        <taxon>fabids</taxon>
        <taxon>Fagales</taxon>
        <taxon>Fagaceae</taxon>
        <taxon>Fagus</taxon>
    </lineage>
</organism>
<dbReference type="AlphaFoldDB" id="A0A2N9FGS4"/>
<evidence type="ECO:0000256" key="1">
    <source>
        <dbReference type="SAM" id="MobiDB-lite"/>
    </source>
</evidence>
<keyword evidence="2" id="KW-0472">Membrane</keyword>
<evidence type="ECO:0000313" key="3">
    <source>
        <dbReference type="EMBL" id="SPC90036.1"/>
    </source>
</evidence>
<dbReference type="EMBL" id="OIVN01001114">
    <property type="protein sequence ID" value="SPC90036.1"/>
    <property type="molecule type" value="Genomic_DNA"/>
</dbReference>
<evidence type="ECO:0000256" key="2">
    <source>
        <dbReference type="SAM" id="Phobius"/>
    </source>
</evidence>
<reference evidence="3" key="1">
    <citation type="submission" date="2018-02" db="EMBL/GenBank/DDBJ databases">
        <authorList>
            <person name="Cohen D.B."/>
            <person name="Kent A.D."/>
        </authorList>
    </citation>
    <scope>NUCLEOTIDE SEQUENCE</scope>
</reference>